<dbReference type="InterPro" id="IPR032675">
    <property type="entry name" value="LRR_dom_sf"/>
</dbReference>
<evidence type="ECO:0000256" key="3">
    <source>
        <dbReference type="ARBA" id="ARBA00022614"/>
    </source>
</evidence>
<evidence type="ECO:0000256" key="13">
    <source>
        <dbReference type="SAM" id="MobiDB-lite"/>
    </source>
</evidence>
<protein>
    <submittedName>
        <fullName evidence="17">Inactive leucine-rich repeat receptor-like protein kinase</fullName>
    </submittedName>
</protein>
<dbReference type="AlphaFoldDB" id="A0AAV9EZC1"/>
<comment type="caution">
    <text evidence="17">The sequence shown here is derived from an EMBL/GenBank/DDBJ whole genome shotgun (WGS) entry which is preliminary data.</text>
</comment>
<keyword evidence="11 17" id="KW-0675">Receptor</keyword>
<keyword evidence="7" id="KW-0547">Nucleotide-binding</keyword>
<reference evidence="17" key="1">
    <citation type="journal article" date="2023" name="Nat. Commun.">
        <title>Diploid and tetraploid genomes of Acorus and the evolution of monocots.</title>
        <authorList>
            <person name="Ma L."/>
            <person name="Liu K.W."/>
            <person name="Li Z."/>
            <person name="Hsiao Y.Y."/>
            <person name="Qi Y."/>
            <person name="Fu T."/>
            <person name="Tang G.D."/>
            <person name="Zhang D."/>
            <person name="Sun W.H."/>
            <person name="Liu D.K."/>
            <person name="Li Y."/>
            <person name="Chen G.Z."/>
            <person name="Liu X.D."/>
            <person name="Liao X.Y."/>
            <person name="Jiang Y.T."/>
            <person name="Yu X."/>
            <person name="Hao Y."/>
            <person name="Huang J."/>
            <person name="Zhao X.W."/>
            <person name="Ke S."/>
            <person name="Chen Y.Y."/>
            <person name="Wu W.L."/>
            <person name="Hsu J.L."/>
            <person name="Lin Y.F."/>
            <person name="Huang M.D."/>
            <person name="Li C.Y."/>
            <person name="Huang L."/>
            <person name="Wang Z.W."/>
            <person name="Zhao X."/>
            <person name="Zhong W.Y."/>
            <person name="Peng D.H."/>
            <person name="Ahmad S."/>
            <person name="Lan S."/>
            <person name="Zhang J.S."/>
            <person name="Tsai W.C."/>
            <person name="Van de Peer Y."/>
            <person name="Liu Z.J."/>
        </authorList>
    </citation>
    <scope>NUCLEOTIDE SEQUENCE</scope>
    <source>
        <strain evidence="17">CP</strain>
    </source>
</reference>
<evidence type="ECO:0000256" key="6">
    <source>
        <dbReference type="ARBA" id="ARBA00022737"/>
    </source>
</evidence>
<dbReference type="PANTHER" id="PTHR48056">
    <property type="entry name" value="LRR RECEPTOR-LIKE SERINE/THREONINE-PROTEIN KINASE-RELATED"/>
    <property type="match status" value="1"/>
</dbReference>
<name>A0AAV9EZC1_ACOCL</name>
<dbReference type="InterPro" id="IPR050647">
    <property type="entry name" value="Plant_LRR-RLKs"/>
</dbReference>
<evidence type="ECO:0000313" key="17">
    <source>
        <dbReference type="EMBL" id="KAK1319100.1"/>
    </source>
</evidence>
<evidence type="ECO:0000256" key="7">
    <source>
        <dbReference type="ARBA" id="ARBA00022741"/>
    </source>
</evidence>
<dbReference type="GO" id="GO:0016020">
    <property type="term" value="C:membrane"/>
    <property type="evidence" value="ECO:0007669"/>
    <property type="project" value="UniProtKB-SubCell"/>
</dbReference>
<evidence type="ECO:0000256" key="15">
    <source>
        <dbReference type="SAM" id="SignalP"/>
    </source>
</evidence>
<keyword evidence="8" id="KW-0067">ATP-binding</keyword>
<dbReference type="CDD" id="cd14066">
    <property type="entry name" value="STKc_IRAK"/>
    <property type="match status" value="1"/>
</dbReference>
<dbReference type="GO" id="GO:0005524">
    <property type="term" value="F:ATP binding"/>
    <property type="evidence" value="ECO:0007669"/>
    <property type="project" value="UniProtKB-KW"/>
</dbReference>
<evidence type="ECO:0000259" key="16">
    <source>
        <dbReference type="PROSITE" id="PS50011"/>
    </source>
</evidence>
<evidence type="ECO:0000256" key="2">
    <source>
        <dbReference type="ARBA" id="ARBA00022553"/>
    </source>
</evidence>
<evidence type="ECO:0000256" key="1">
    <source>
        <dbReference type="ARBA" id="ARBA00004479"/>
    </source>
</evidence>
<evidence type="ECO:0000256" key="9">
    <source>
        <dbReference type="ARBA" id="ARBA00022989"/>
    </source>
</evidence>
<keyword evidence="6" id="KW-0677">Repeat</keyword>
<dbReference type="SMART" id="SM00369">
    <property type="entry name" value="LRR_TYP"/>
    <property type="match status" value="9"/>
</dbReference>
<dbReference type="InterPro" id="IPR001611">
    <property type="entry name" value="Leu-rich_rpt"/>
</dbReference>
<evidence type="ECO:0000256" key="5">
    <source>
        <dbReference type="ARBA" id="ARBA00022729"/>
    </source>
</evidence>
<dbReference type="InterPro" id="IPR011009">
    <property type="entry name" value="Kinase-like_dom_sf"/>
</dbReference>
<dbReference type="InterPro" id="IPR003591">
    <property type="entry name" value="Leu-rich_rpt_typical-subtyp"/>
</dbReference>
<dbReference type="Pfam" id="PF08263">
    <property type="entry name" value="LRRNT_2"/>
    <property type="match status" value="1"/>
</dbReference>
<dbReference type="Gene3D" id="1.10.510.10">
    <property type="entry name" value="Transferase(Phosphotransferase) domain 1"/>
    <property type="match status" value="1"/>
</dbReference>
<dbReference type="Gene3D" id="3.30.200.20">
    <property type="entry name" value="Phosphorylase Kinase, domain 1"/>
    <property type="match status" value="1"/>
</dbReference>
<dbReference type="SUPFAM" id="SSF52058">
    <property type="entry name" value="L domain-like"/>
    <property type="match status" value="2"/>
</dbReference>
<dbReference type="EMBL" id="JAUJYO010000004">
    <property type="protein sequence ID" value="KAK1319100.1"/>
    <property type="molecule type" value="Genomic_DNA"/>
</dbReference>
<dbReference type="PROSITE" id="PS51450">
    <property type="entry name" value="LRR"/>
    <property type="match status" value="1"/>
</dbReference>
<dbReference type="Proteomes" id="UP001180020">
    <property type="component" value="Unassembled WGS sequence"/>
</dbReference>
<dbReference type="Pfam" id="PF00560">
    <property type="entry name" value="LRR_1"/>
    <property type="match status" value="9"/>
</dbReference>
<feature type="transmembrane region" description="Helical" evidence="14">
    <location>
        <begin position="651"/>
        <end position="676"/>
    </location>
</feature>
<evidence type="ECO:0000256" key="10">
    <source>
        <dbReference type="ARBA" id="ARBA00023136"/>
    </source>
</evidence>
<keyword evidence="3" id="KW-0433">Leucine-rich repeat</keyword>
<dbReference type="Gene3D" id="3.80.10.10">
    <property type="entry name" value="Ribonuclease Inhibitor"/>
    <property type="match status" value="4"/>
</dbReference>
<feature type="domain" description="Protein kinase" evidence="16">
    <location>
        <begin position="739"/>
        <end position="1020"/>
    </location>
</feature>
<keyword evidence="2" id="KW-0597">Phosphoprotein</keyword>
<dbReference type="InterPro" id="IPR000719">
    <property type="entry name" value="Prot_kinase_dom"/>
</dbReference>
<dbReference type="FunFam" id="3.80.10.10:FF:000317">
    <property type="entry name" value="Inactive leucine-rich repeat receptor-like protein kinase"/>
    <property type="match status" value="1"/>
</dbReference>
<organism evidence="17 18">
    <name type="scientific">Acorus calamus</name>
    <name type="common">Sweet flag</name>
    <dbReference type="NCBI Taxonomy" id="4465"/>
    <lineage>
        <taxon>Eukaryota</taxon>
        <taxon>Viridiplantae</taxon>
        <taxon>Streptophyta</taxon>
        <taxon>Embryophyta</taxon>
        <taxon>Tracheophyta</taxon>
        <taxon>Spermatophyta</taxon>
        <taxon>Magnoliopsida</taxon>
        <taxon>Liliopsida</taxon>
        <taxon>Acoraceae</taxon>
        <taxon>Acorus</taxon>
    </lineage>
</organism>
<sequence>MGHHVHLLHYIFFTWALTSRFCTCTDLLTPLNDDVLGLIVLKSGLDDPNSALSSWNEDDANPCSWRYVQCDPSTGRAVQLSLDGLNLSGKIGRGLEKVDHLQTLSLSNNNFSGPLNLQLPLFHSLRRLNLSGNSFSGPIPAEVFVGGDTSITHIDLSHNSFSGPLPDTLFRSSRSLRFVSLADNLLEGAIPNAITQCAFLAALNLSRNHLSGNPLGVFSTSLMKLRVLDLSHNNFSGQVPEAVSGLHNLNELYLQNNRFSGLVPVGLGLCPHLSRLDVSGNAFDGVLPDTLQRLGSLEYLAMANNRINGDLPRWIGNLTGLRYLDLSGNGFTGSIMASLGGLKSLFYLSFSENRLTGEIPVELSYCSGLSELNLKGCGLNGSIPQALFDLGLEEIDLSVNRLTGPIPPGTSRLFERLRRLDLSRNRLTGDIPPEMGLYFNLRYLNLSWNELRSRLPPELGYFRDLSELDLRHSNLFGSIPGDLCDSNSLTVLQLDGNSLSGPIPEEIGNCSYLHLLSLSHNNLNGTIPVAISRLKKLVILNLEFNYLSGEIPQQLGGLENLLAVNISHNRLVGRLPTGSVFQTLDQTALQGNLGICSPLVDEPCKMDDIPKPLVLDPHAYTNDNSSSSSSGDSDSGDNYTTLPITSRHKRFLSISAIVAISAALVILSGVVVVALLNVSARRRLAFIDNAVESMCSSTHKSLGGGGGGCPAGAVGKLVMFSPVSEFRSEDWVGGAECLLDKASEIGTGVLGTVYKAYIGEGRAVAIKKLVTSNIIQYHDDFDREVRILGKARHPNIMPLKGYYWTPQLQLLISEYAPNGSLHARLHNCSPSPSSSSGHAPLPWAIRFKIALGMAKGLAQLHHAFRPPIIHYNIKPSNILLDENFNARIADFGLARLLPKLDRHVISNRFQSALGYIAPELACQSLRINEKCDIYGFGVVVLELVTGRKPVEYGDDDVVILIDLVRSMLEQGNALSVVDPTMTEFPEEEVLPLLKLGLVCTSQIPSSRPSMAEVVQILQVIKTPAPERMEAY</sequence>
<reference evidence="17" key="2">
    <citation type="submission" date="2023-06" db="EMBL/GenBank/DDBJ databases">
        <authorList>
            <person name="Ma L."/>
            <person name="Liu K.-W."/>
            <person name="Li Z."/>
            <person name="Hsiao Y.-Y."/>
            <person name="Qi Y."/>
            <person name="Fu T."/>
            <person name="Tang G."/>
            <person name="Zhang D."/>
            <person name="Sun W.-H."/>
            <person name="Liu D.-K."/>
            <person name="Li Y."/>
            <person name="Chen G.-Z."/>
            <person name="Liu X.-D."/>
            <person name="Liao X.-Y."/>
            <person name="Jiang Y.-T."/>
            <person name="Yu X."/>
            <person name="Hao Y."/>
            <person name="Huang J."/>
            <person name="Zhao X.-W."/>
            <person name="Ke S."/>
            <person name="Chen Y.-Y."/>
            <person name="Wu W.-L."/>
            <person name="Hsu J.-L."/>
            <person name="Lin Y.-F."/>
            <person name="Huang M.-D."/>
            <person name="Li C.-Y."/>
            <person name="Huang L."/>
            <person name="Wang Z.-W."/>
            <person name="Zhao X."/>
            <person name="Zhong W.-Y."/>
            <person name="Peng D.-H."/>
            <person name="Ahmad S."/>
            <person name="Lan S."/>
            <person name="Zhang J.-S."/>
            <person name="Tsai W.-C."/>
            <person name="Van De Peer Y."/>
            <person name="Liu Z.-J."/>
        </authorList>
    </citation>
    <scope>NUCLEOTIDE SEQUENCE</scope>
    <source>
        <strain evidence="17">CP</strain>
        <tissue evidence="17">Leaves</tissue>
    </source>
</reference>
<dbReference type="FunFam" id="3.30.200.20:FF:000295">
    <property type="entry name" value="probable LRR receptor-like serine/threonine-protein kinase IRK"/>
    <property type="match status" value="1"/>
</dbReference>
<evidence type="ECO:0000256" key="11">
    <source>
        <dbReference type="ARBA" id="ARBA00023170"/>
    </source>
</evidence>
<evidence type="ECO:0000256" key="8">
    <source>
        <dbReference type="ARBA" id="ARBA00022840"/>
    </source>
</evidence>
<keyword evidence="17" id="KW-0808">Transferase</keyword>
<dbReference type="InterPro" id="IPR013210">
    <property type="entry name" value="LRR_N_plant-typ"/>
</dbReference>
<keyword evidence="17" id="KW-0418">Kinase</keyword>
<comment type="subcellular location">
    <subcellularLocation>
        <location evidence="1">Membrane</location>
        <topology evidence="1">Single-pass type I membrane protein</topology>
    </subcellularLocation>
</comment>
<evidence type="ECO:0000313" key="18">
    <source>
        <dbReference type="Proteomes" id="UP001180020"/>
    </source>
</evidence>
<accession>A0AAV9EZC1</accession>
<dbReference type="FunFam" id="3.80.10.10:FF:000275">
    <property type="entry name" value="Leucine-rich repeat receptor-like protein kinase"/>
    <property type="match status" value="1"/>
</dbReference>
<dbReference type="Pfam" id="PF00069">
    <property type="entry name" value="Pkinase"/>
    <property type="match status" value="1"/>
</dbReference>
<dbReference type="FunFam" id="1.10.510.10:FF:000267">
    <property type="entry name" value="probable LRR receptor-like serine/threonine-protein kinase IRK"/>
    <property type="match status" value="1"/>
</dbReference>
<dbReference type="GO" id="GO:0004672">
    <property type="term" value="F:protein kinase activity"/>
    <property type="evidence" value="ECO:0007669"/>
    <property type="project" value="InterPro"/>
</dbReference>
<dbReference type="PROSITE" id="PS50011">
    <property type="entry name" value="PROTEIN_KINASE_DOM"/>
    <property type="match status" value="1"/>
</dbReference>
<keyword evidence="5 15" id="KW-0732">Signal</keyword>
<evidence type="ECO:0000256" key="12">
    <source>
        <dbReference type="ARBA" id="ARBA00023180"/>
    </source>
</evidence>
<keyword evidence="4 14" id="KW-0812">Transmembrane</keyword>
<dbReference type="PANTHER" id="PTHR48056:SF39">
    <property type="entry name" value="PROTEIN KINASE DOMAIN-CONTAINING PROTEIN"/>
    <property type="match status" value="1"/>
</dbReference>
<dbReference type="FunFam" id="3.80.10.10:FF:000413">
    <property type="entry name" value="Inactive leucine-rich repeat receptor-like protein kinase"/>
    <property type="match status" value="1"/>
</dbReference>
<dbReference type="Pfam" id="PF13855">
    <property type="entry name" value="LRR_8"/>
    <property type="match status" value="2"/>
</dbReference>
<dbReference type="GO" id="GO:0033612">
    <property type="term" value="F:receptor serine/threonine kinase binding"/>
    <property type="evidence" value="ECO:0007669"/>
    <property type="project" value="TreeGrafter"/>
</dbReference>
<proteinExistence type="predicted"/>
<feature type="compositionally biased region" description="Low complexity" evidence="13">
    <location>
        <begin position="622"/>
        <end position="638"/>
    </location>
</feature>
<keyword evidence="9 14" id="KW-1133">Transmembrane helix</keyword>
<gene>
    <name evidence="17" type="ORF">QJS10_CPB04g01335</name>
</gene>
<feature type="signal peptide" evidence="15">
    <location>
        <begin position="1"/>
        <end position="24"/>
    </location>
</feature>
<dbReference type="SUPFAM" id="SSF56112">
    <property type="entry name" value="Protein kinase-like (PK-like)"/>
    <property type="match status" value="1"/>
</dbReference>
<keyword evidence="12" id="KW-0325">Glycoprotein</keyword>
<feature type="chain" id="PRO_5043384392" evidence="15">
    <location>
        <begin position="25"/>
        <end position="1031"/>
    </location>
</feature>
<keyword evidence="10 14" id="KW-0472">Membrane</keyword>
<evidence type="ECO:0000256" key="4">
    <source>
        <dbReference type="ARBA" id="ARBA00022692"/>
    </source>
</evidence>
<feature type="region of interest" description="Disordered" evidence="13">
    <location>
        <begin position="620"/>
        <end position="639"/>
    </location>
</feature>
<evidence type="ECO:0000256" key="14">
    <source>
        <dbReference type="SAM" id="Phobius"/>
    </source>
</evidence>
<keyword evidence="18" id="KW-1185">Reference proteome</keyword>